<feature type="transmembrane region" description="Helical" evidence="7">
    <location>
        <begin position="380"/>
        <end position="400"/>
    </location>
</feature>
<feature type="transmembrane region" description="Helical" evidence="7">
    <location>
        <begin position="351"/>
        <end position="368"/>
    </location>
</feature>
<feature type="region of interest" description="Disordered" evidence="6">
    <location>
        <begin position="528"/>
        <end position="553"/>
    </location>
</feature>
<evidence type="ECO:0000256" key="6">
    <source>
        <dbReference type="SAM" id="MobiDB-lite"/>
    </source>
</evidence>
<evidence type="ECO:0000256" key="1">
    <source>
        <dbReference type="ARBA" id="ARBA00004141"/>
    </source>
</evidence>
<dbReference type="OrthoDB" id="2544694at2759"/>
<evidence type="ECO:0000256" key="7">
    <source>
        <dbReference type="SAM" id="Phobius"/>
    </source>
</evidence>
<keyword evidence="3 7" id="KW-0812">Transmembrane</keyword>
<dbReference type="Pfam" id="PF07690">
    <property type="entry name" value="MFS_1"/>
    <property type="match status" value="1"/>
</dbReference>
<feature type="transmembrane region" description="Helical" evidence="7">
    <location>
        <begin position="234"/>
        <end position="254"/>
    </location>
</feature>
<sequence length="553" mass="62191">MAFQDLLSHAGDLWRFQILQTVFLSIFAVATYLHFMLENFTAFTPGHRCWVHILDNDTVSDNDTGTLSQDALLRISIPLDSNMRPEKCRRFVHPQWQLLHLNGTFPNTSDADMEPCVDGWVYDRSSFSSTIVTEWDLVCDSQSLTSVAKFVFMAGMMVGGILGGHLSDRFGRRFVLRWCYLQVAIVGTCAALAPTFLIYCSLRFLSGIAAMSLITNTIMLIAEWATHRFQAMGITLGMCPSGIAFMTLAGLAFAIRDWHILQLVVSVPYFVIFLTSSWLLESARWLIINNKPEEGLKELRKAAHRSGMKNARDTLTLEILKSTMKKELEAAQKKKPSLCEMLHMPNICKRISLLSFTRFANFMAYFGLNLHVQHLGNNVFLLQTLFGAVILLANCVAPWALKYMNRRASQMLLMFLLAICLLAIIFVPQEMQTLREVLATLGLGASALANTLAFAHGNEVIPTIIRARAMGINATFANIAGALAPLMMILSVYSPPLPWIIYGVFPFISGFAFLLLPETRNKPLFDTIQDEKNERKDPREPKQEDPRVEVTQF</sequence>
<evidence type="ECO:0000256" key="4">
    <source>
        <dbReference type="ARBA" id="ARBA00022989"/>
    </source>
</evidence>
<proteinExistence type="inferred from homology"/>
<protein>
    <submittedName>
        <fullName evidence="9">SLC22A9 isoform 2</fullName>
    </submittedName>
</protein>
<feature type="transmembrane region" description="Helical" evidence="7">
    <location>
        <begin position="12"/>
        <end position="35"/>
    </location>
</feature>
<evidence type="ECO:0000256" key="3">
    <source>
        <dbReference type="ARBA" id="ARBA00022692"/>
    </source>
</evidence>
<dbReference type="InterPro" id="IPR036259">
    <property type="entry name" value="MFS_trans_sf"/>
</dbReference>
<feature type="transmembrane region" description="Helical" evidence="7">
    <location>
        <begin position="412"/>
        <end position="431"/>
    </location>
</feature>
<dbReference type="Proteomes" id="UP000236370">
    <property type="component" value="Unassembled WGS sequence"/>
</dbReference>
<feature type="transmembrane region" description="Helical" evidence="7">
    <location>
        <begin position="178"/>
        <end position="198"/>
    </location>
</feature>
<evidence type="ECO:0000313" key="9">
    <source>
        <dbReference type="EMBL" id="PNI45484.1"/>
    </source>
</evidence>
<dbReference type="InterPro" id="IPR020846">
    <property type="entry name" value="MFS_dom"/>
</dbReference>
<accession>A0A6D2X6M3</accession>
<dbReference type="GO" id="GO:0016323">
    <property type="term" value="C:basolateral plasma membrane"/>
    <property type="evidence" value="ECO:0007669"/>
    <property type="project" value="Ensembl"/>
</dbReference>
<dbReference type="GO" id="GO:0043252">
    <property type="term" value="P:sodium-independent organic anion transport"/>
    <property type="evidence" value="ECO:0007669"/>
    <property type="project" value="Ensembl"/>
</dbReference>
<feature type="transmembrane region" description="Helical" evidence="7">
    <location>
        <begin position="437"/>
        <end position="455"/>
    </location>
</feature>
<feature type="transmembrane region" description="Helical" evidence="7">
    <location>
        <begin position="260"/>
        <end position="280"/>
    </location>
</feature>
<comment type="caution">
    <text evidence="9">The sequence shown here is derived from an EMBL/GenBank/DDBJ whole genome shotgun (WGS) entry which is preliminary data.</text>
</comment>
<dbReference type="GO" id="GO:0015347">
    <property type="term" value="F:sodium-independent organic anion transmembrane transporter activity"/>
    <property type="evidence" value="ECO:0007669"/>
    <property type="project" value="Ensembl"/>
</dbReference>
<dbReference type="PANTHER" id="PTHR24064">
    <property type="entry name" value="SOLUTE CARRIER FAMILY 22 MEMBER"/>
    <property type="match status" value="1"/>
</dbReference>
<dbReference type="EMBL" id="NBAG03000297">
    <property type="protein sequence ID" value="PNI45484.1"/>
    <property type="molecule type" value="Genomic_DNA"/>
</dbReference>
<evidence type="ECO:0000313" key="11">
    <source>
        <dbReference type="VGNC" id="VGNC:48951"/>
    </source>
</evidence>
<dbReference type="Gene3D" id="1.20.1250.20">
    <property type="entry name" value="MFS general substrate transporter like domains"/>
    <property type="match status" value="1"/>
</dbReference>
<dbReference type="VGNC" id="VGNC:48951">
    <property type="gene designation" value="SLC22A9"/>
</dbReference>
<feature type="transmembrane region" description="Helical" evidence="7">
    <location>
        <begin position="147"/>
        <end position="166"/>
    </location>
</feature>
<name>A0A6D2X6M3_PANTR</name>
<feature type="transmembrane region" description="Helical" evidence="7">
    <location>
        <begin position="499"/>
        <end position="516"/>
    </location>
</feature>
<feature type="transmembrane region" description="Helical" evidence="7">
    <location>
        <begin position="476"/>
        <end position="493"/>
    </location>
</feature>
<reference evidence="9 10" key="1">
    <citation type="submission" date="2017-12" db="EMBL/GenBank/DDBJ databases">
        <title>High-resolution comparative analysis of great ape genomes.</title>
        <authorList>
            <person name="Pollen A."/>
            <person name="Hastie A."/>
            <person name="Hormozdiari F."/>
            <person name="Dougherty M."/>
            <person name="Liu R."/>
            <person name="Chaisson M."/>
            <person name="Hoppe E."/>
            <person name="Hill C."/>
            <person name="Pang A."/>
            <person name="Hillier L."/>
            <person name="Baker C."/>
            <person name="Armstrong J."/>
            <person name="Shendure J."/>
            <person name="Paten B."/>
            <person name="Wilson R."/>
            <person name="Chao H."/>
            <person name="Schneider V."/>
            <person name="Ventura M."/>
            <person name="Kronenberg Z."/>
            <person name="Murali S."/>
            <person name="Gordon D."/>
            <person name="Cantsilieris S."/>
            <person name="Munson K."/>
            <person name="Nelson B."/>
            <person name="Raja A."/>
            <person name="Underwood J."/>
            <person name="Diekhans M."/>
            <person name="Fiddes I."/>
            <person name="Haussler D."/>
            <person name="Eichler E."/>
        </authorList>
    </citation>
    <scope>NUCLEOTIDE SEQUENCE [LARGE SCALE GENOMIC DNA]</scope>
    <source>
        <strain evidence="9">Yerkes chimp pedigree #C0471</strain>
    </source>
</reference>
<dbReference type="GO" id="GO:0015636">
    <property type="term" value="F:short-chain fatty acid transmembrane transporter activity"/>
    <property type="evidence" value="ECO:0007669"/>
    <property type="project" value="Ensembl"/>
</dbReference>
<keyword evidence="5 7" id="KW-0472">Membrane</keyword>
<dbReference type="GeneID" id="466643"/>
<gene>
    <name evidence="11" type="primary">SLC22A9</name>
    <name evidence="9" type="ORF">CK820_G0031014</name>
</gene>
<dbReference type="PROSITE" id="PS50850">
    <property type="entry name" value="MFS"/>
    <property type="match status" value="1"/>
</dbReference>
<dbReference type="KEGG" id="ptr:466643"/>
<dbReference type="AlphaFoldDB" id="A0A6D2X6M3"/>
<evidence type="ECO:0000259" key="8">
    <source>
        <dbReference type="PROSITE" id="PS50850"/>
    </source>
</evidence>
<comment type="subcellular location">
    <subcellularLocation>
        <location evidence="1">Membrane</location>
        <topology evidence="1">Multi-pass membrane protein</topology>
    </subcellularLocation>
</comment>
<dbReference type="GO" id="GO:0009914">
    <property type="term" value="P:hormone transport"/>
    <property type="evidence" value="ECO:0007669"/>
    <property type="project" value="Ensembl"/>
</dbReference>
<feature type="transmembrane region" description="Helical" evidence="7">
    <location>
        <begin position="204"/>
        <end position="222"/>
    </location>
</feature>
<dbReference type="CDD" id="cd17374">
    <property type="entry name" value="MFS_OAT"/>
    <property type="match status" value="1"/>
</dbReference>
<organism evidence="9 10">
    <name type="scientific">Pan troglodytes</name>
    <name type="common">Chimpanzee</name>
    <dbReference type="NCBI Taxonomy" id="9598"/>
    <lineage>
        <taxon>Eukaryota</taxon>
        <taxon>Metazoa</taxon>
        <taxon>Chordata</taxon>
        <taxon>Craniata</taxon>
        <taxon>Vertebrata</taxon>
        <taxon>Euteleostomi</taxon>
        <taxon>Mammalia</taxon>
        <taxon>Eutheria</taxon>
        <taxon>Euarchontoglires</taxon>
        <taxon>Primates</taxon>
        <taxon>Haplorrhini</taxon>
        <taxon>Catarrhini</taxon>
        <taxon>Hominidae</taxon>
        <taxon>Pan</taxon>
    </lineage>
</organism>
<evidence type="ECO:0000256" key="2">
    <source>
        <dbReference type="ARBA" id="ARBA00009203"/>
    </source>
</evidence>
<dbReference type="RefSeq" id="XP_016776595.1">
    <property type="nucleotide sequence ID" value="XM_016921106.4"/>
</dbReference>
<evidence type="ECO:0000313" key="10">
    <source>
        <dbReference type="Proteomes" id="UP000236370"/>
    </source>
</evidence>
<dbReference type="InterPro" id="IPR011701">
    <property type="entry name" value="MFS"/>
</dbReference>
<evidence type="ECO:0000256" key="5">
    <source>
        <dbReference type="ARBA" id="ARBA00023136"/>
    </source>
</evidence>
<comment type="similarity">
    <text evidence="2">Belongs to the major facilitator (TC 2.A.1) superfamily. Organic cation transporter (TC 2.A.1.19) family.</text>
</comment>
<dbReference type="OMA" id="CAACMGQ"/>
<feature type="domain" description="Major facilitator superfamily (MFS) profile" evidence="8">
    <location>
        <begin position="96"/>
        <end position="521"/>
    </location>
</feature>
<dbReference type="GO" id="GO:0015913">
    <property type="term" value="P:short-chain fatty acid transmembrane transport"/>
    <property type="evidence" value="ECO:0007669"/>
    <property type="project" value="Ensembl"/>
</dbReference>
<dbReference type="FunFam" id="1.20.1250.20:FF:000023">
    <property type="entry name" value="Solute carrier family 22 member 6"/>
    <property type="match status" value="1"/>
</dbReference>
<keyword evidence="4 7" id="KW-1133">Transmembrane helix</keyword>
<dbReference type="SUPFAM" id="SSF103473">
    <property type="entry name" value="MFS general substrate transporter"/>
    <property type="match status" value="1"/>
</dbReference>